<dbReference type="InterPro" id="IPR014044">
    <property type="entry name" value="CAP_dom"/>
</dbReference>
<evidence type="ECO:0000259" key="3">
    <source>
        <dbReference type="SMART" id="SM00198"/>
    </source>
</evidence>
<dbReference type="InterPro" id="IPR001283">
    <property type="entry name" value="CRISP-related"/>
</dbReference>
<dbReference type="EMBL" id="JARVKF010000331">
    <property type="protein sequence ID" value="KAK9419027.1"/>
    <property type="molecule type" value="Genomic_DNA"/>
</dbReference>
<protein>
    <submittedName>
        <fullName evidence="4">CAP domain-containing protein</fullName>
    </submittedName>
</protein>
<dbReference type="InterPro" id="IPR035940">
    <property type="entry name" value="CAP_sf"/>
</dbReference>
<dbReference type="PANTHER" id="PTHR10334">
    <property type="entry name" value="CYSTEINE-RICH SECRETORY PROTEIN-RELATED"/>
    <property type="match status" value="1"/>
</dbReference>
<dbReference type="Gene3D" id="3.40.33.10">
    <property type="entry name" value="CAP"/>
    <property type="match status" value="1"/>
</dbReference>
<dbReference type="InterPro" id="IPR018244">
    <property type="entry name" value="Allrgn_V5/Tpx1_CS"/>
</dbReference>
<dbReference type="SUPFAM" id="SSF55797">
    <property type="entry name" value="PR-1-like"/>
    <property type="match status" value="1"/>
</dbReference>
<feature type="region of interest" description="Disordered" evidence="1">
    <location>
        <begin position="42"/>
        <end position="77"/>
    </location>
</feature>
<dbReference type="CDD" id="cd05380">
    <property type="entry name" value="CAP_euk"/>
    <property type="match status" value="1"/>
</dbReference>
<name>A0ABR2UWM6_9PEZI</name>
<dbReference type="PRINTS" id="PR00837">
    <property type="entry name" value="V5TPXLIKE"/>
</dbReference>
<feature type="compositionally biased region" description="Polar residues" evidence="1">
    <location>
        <begin position="45"/>
        <end position="54"/>
    </location>
</feature>
<dbReference type="Proteomes" id="UP001408356">
    <property type="component" value="Unassembled WGS sequence"/>
</dbReference>
<feature type="chain" id="PRO_5045319404" evidence="2">
    <location>
        <begin position="18"/>
        <end position="326"/>
    </location>
</feature>
<evidence type="ECO:0000256" key="1">
    <source>
        <dbReference type="SAM" id="MobiDB-lite"/>
    </source>
</evidence>
<evidence type="ECO:0000313" key="4">
    <source>
        <dbReference type="EMBL" id="KAK9419027.1"/>
    </source>
</evidence>
<keyword evidence="2" id="KW-0732">Signal</keyword>
<feature type="signal peptide" evidence="2">
    <location>
        <begin position="1"/>
        <end position="17"/>
    </location>
</feature>
<sequence length="326" mass="34303">MKTSMFLVATGAVMALATPLDKRMVVETDVVVEYYTVTVTADGSEPTTSASQPTVFVDSGKHKSEKAQTSSSTVIEVPTSTTAPPVVYVTQTYTYGAEPAPSSTAETTAEAVETTTEAAQDYSTEAPATSTTPASTYVAVPASTSSEAATASPSDMASTALYAHNLHRANHSAPSMTWLDEIATYAETTANTCTFAHDMDQGSGNYGQNIAMWATSDNAAALGAAGAIGMASHDMWYNGEIGKFLPSYYGESTPDMTDFEAWGHFSQLVWKDSTELGCYAKLCAAGTMYTDMDAWYMVCNYRPAGNVGGGYGTNVLSPLGEAIVTN</sequence>
<gene>
    <name evidence="4" type="ORF">SUNI508_07548</name>
</gene>
<keyword evidence="5" id="KW-1185">Reference proteome</keyword>
<feature type="region of interest" description="Disordered" evidence="1">
    <location>
        <begin position="98"/>
        <end position="132"/>
    </location>
</feature>
<dbReference type="SMART" id="SM00198">
    <property type="entry name" value="SCP"/>
    <property type="match status" value="1"/>
</dbReference>
<feature type="compositionally biased region" description="Polar residues" evidence="1">
    <location>
        <begin position="67"/>
        <end position="77"/>
    </location>
</feature>
<proteinExistence type="predicted"/>
<feature type="domain" description="SCP" evidence="3">
    <location>
        <begin position="155"/>
        <end position="309"/>
    </location>
</feature>
<dbReference type="Pfam" id="PF00188">
    <property type="entry name" value="CAP"/>
    <property type="match status" value="1"/>
</dbReference>
<dbReference type="PROSITE" id="PS01009">
    <property type="entry name" value="CRISP_1"/>
    <property type="match status" value="1"/>
</dbReference>
<reference evidence="4 5" key="1">
    <citation type="journal article" date="2024" name="J. Plant Pathol.">
        <title>Sequence and assembly of the genome of Seiridium unicorne, isolate CBS 538.82, causal agent of cypress canker disease.</title>
        <authorList>
            <person name="Scali E."/>
            <person name="Rocca G.D."/>
            <person name="Danti R."/>
            <person name="Garbelotto M."/>
            <person name="Barberini S."/>
            <person name="Baroncelli R."/>
            <person name="Emiliani G."/>
        </authorList>
    </citation>
    <scope>NUCLEOTIDE SEQUENCE [LARGE SCALE GENOMIC DNA]</scope>
    <source>
        <strain evidence="4 5">BM-138-508</strain>
    </source>
</reference>
<comment type="caution">
    <text evidence="4">The sequence shown here is derived from an EMBL/GenBank/DDBJ whole genome shotgun (WGS) entry which is preliminary data.</text>
</comment>
<organism evidence="4 5">
    <name type="scientific">Seiridium unicorne</name>
    <dbReference type="NCBI Taxonomy" id="138068"/>
    <lineage>
        <taxon>Eukaryota</taxon>
        <taxon>Fungi</taxon>
        <taxon>Dikarya</taxon>
        <taxon>Ascomycota</taxon>
        <taxon>Pezizomycotina</taxon>
        <taxon>Sordariomycetes</taxon>
        <taxon>Xylariomycetidae</taxon>
        <taxon>Amphisphaeriales</taxon>
        <taxon>Sporocadaceae</taxon>
        <taxon>Seiridium</taxon>
    </lineage>
</organism>
<accession>A0ABR2UWM6</accession>
<evidence type="ECO:0000313" key="5">
    <source>
        <dbReference type="Proteomes" id="UP001408356"/>
    </source>
</evidence>
<evidence type="ECO:0000256" key="2">
    <source>
        <dbReference type="SAM" id="SignalP"/>
    </source>
</evidence>
<dbReference type="PROSITE" id="PS01010">
    <property type="entry name" value="CRISP_2"/>
    <property type="match status" value="1"/>
</dbReference>